<reference evidence="2 3" key="1">
    <citation type="submission" date="2019-07" db="EMBL/GenBank/DDBJ databases">
        <title>Tepidimonas charontis SPSP-6 draft genome.</title>
        <authorList>
            <person name="Da Costa M.S."/>
            <person name="Froufe H.J.C."/>
            <person name="Egas C."/>
            <person name="Albuquerque L."/>
        </authorList>
    </citation>
    <scope>NUCLEOTIDE SEQUENCE [LARGE SCALE GENOMIC DNA]</scope>
    <source>
        <strain evidence="2 3">SPSP-6</strain>
    </source>
</reference>
<evidence type="ECO:0000313" key="3">
    <source>
        <dbReference type="Proteomes" id="UP000318294"/>
    </source>
</evidence>
<keyword evidence="3" id="KW-1185">Reference proteome</keyword>
<name>A0A554XEP2_9BURK</name>
<dbReference type="Gene3D" id="3.60.21.10">
    <property type="match status" value="1"/>
</dbReference>
<dbReference type="OrthoDB" id="58809at2"/>
<comment type="caution">
    <text evidence="2">The sequence shown here is derived from an EMBL/GenBank/DDBJ whole genome shotgun (WGS) entry which is preliminary data.</text>
</comment>
<feature type="chain" id="PRO_5022008009" description="Calcineurin-like phosphoesterase domain-containing protein" evidence="1">
    <location>
        <begin position="26"/>
        <end position="321"/>
    </location>
</feature>
<dbReference type="SUPFAM" id="SSF56300">
    <property type="entry name" value="Metallo-dependent phosphatases"/>
    <property type="match status" value="1"/>
</dbReference>
<sequence length="321" mass="35499">MKALRSAFLATVTALTCLGLTPSQAQTLRFVALGDMPYGPADKNHPFYHALIERVNALRPAFTIHIGDIKSGSTQCSDEVFAAELDNFRRYQGAVIYTPGDNEWTDCHRANNGGYEPLERLGVLRQRFFTPGRSLGQQPIAVENQATLMPAFATYVENQRWWAGDVLFVTLHVVGSNNNLEARDPKAAAEFFERDRANVAWLRAAFELAQQRHAKAMVVAMQADPFDDQKPGDGFGRHSGFANVIGDTLVPLAAQWSQPVLLIHGDSHRLVLDNPFRHNKKPVLNLTRLQVPGAADVRAVEVGVDTTSSEPWSIRVFGARP</sequence>
<evidence type="ECO:0008006" key="4">
    <source>
        <dbReference type="Google" id="ProtNLM"/>
    </source>
</evidence>
<gene>
    <name evidence="2" type="ORF">Tchar_01504</name>
</gene>
<organism evidence="2 3">
    <name type="scientific">Tepidimonas charontis</name>
    <dbReference type="NCBI Taxonomy" id="2267262"/>
    <lineage>
        <taxon>Bacteria</taxon>
        <taxon>Pseudomonadati</taxon>
        <taxon>Pseudomonadota</taxon>
        <taxon>Betaproteobacteria</taxon>
        <taxon>Burkholderiales</taxon>
        <taxon>Tepidimonas</taxon>
    </lineage>
</organism>
<dbReference type="InterPro" id="IPR029052">
    <property type="entry name" value="Metallo-depent_PP-like"/>
</dbReference>
<protein>
    <recommendedName>
        <fullName evidence="4">Calcineurin-like phosphoesterase domain-containing protein</fullName>
    </recommendedName>
</protein>
<evidence type="ECO:0000313" key="2">
    <source>
        <dbReference type="EMBL" id="TSE34296.1"/>
    </source>
</evidence>
<accession>A0A554XEP2</accession>
<dbReference type="RefSeq" id="WP_144328454.1">
    <property type="nucleotide sequence ID" value="NZ_VJON01000021.1"/>
</dbReference>
<keyword evidence="1" id="KW-0732">Signal</keyword>
<dbReference type="AlphaFoldDB" id="A0A554XEP2"/>
<evidence type="ECO:0000256" key="1">
    <source>
        <dbReference type="SAM" id="SignalP"/>
    </source>
</evidence>
<feature type="signal peptide" evidence="1">
    <location>
        <begin position="1"/>
        <end position="25"/>
    </location>
</feature>
<dbReference type="EMBL" id="VJON01000021">
    <property type="protein sequence ID" value="TSE34296.1"/>
    <property type="molecule type" value="Genomic_DNA"/>
</dbReference>
<proteinExistence type="predicted"/>
<dbReference type="Proteomes" id="UP000318294">
    <property type="component" value="Unassembled WGS sequence"/>
</dbReference>